<evidence type="ECO:0000256" key="1">
    <source>
        <dbReference type="SAM" id="Coils"/>
    </source>
</evidence>
<comment type="caution">
    <text evidence="3">The sequence shown here is derived from an EMBL/GenBank/DDBJ whole genome shotgun (WGS) entry which is preliminary data.</text>
</comment>
<feature type="coiled-coil region" evidence="1">
    <location>
        <begin position="348"/>
        <end position="424"/>
    </location>
</feature>
<accession>A0A6L2JQR5</accession>
<dbReference type="AlphaFoldDB" id="A0A6L2JQR5"/>
<organism evidence="3">
    <name type="scientific">Tanacetum cinerariifolium</name>
    <name type="common">Dalmatian daisy</name>
    <name type="synonym">Chrysanthemum cinerariifolium</name>
    <dbReference type="NCBI Taxonomy" id="118510"/>
    <lineage>
        <taxon>Eukaryota</taxon>
        <taxon>Viridiplantae</taxon>
        <taxon>Streptophyta</taxon>
        <taxon>Embryophyta</taxon>
        <taxon>Tracheophyta</taxon>
        <taxon>Spermatophyta</taxon>
        <taxon>Magnoliopsida</taxon>
        <taxon>eudicotyledons</taxon>
        <taxon>Gunneridae</taxon>
        <taxon>Pentapetalae</taxon>
        <taxon>asterids</taxon>
        <taxon>campanulids</taxon>
        <taxon>Asterales</taxon>
        <taxon>Asteraceae</taxon>
        <taxon>Asteroideae</taxon>
        <taxon>Anthemideae</taxon>
        <taxon>Anthemidinae</taxon>
        <taxon>Tanacetum</taxon>
    </lineage>
</organism>
<name>A0A6L2JQR5_TANCI</name>
<evidence type="ECO:0000256" key="2">
    <source>
        <dbReference type="SAM" id="MobiDB-lite"/>
    </source>
</evidence>
<reference evidence="3" key="1">
    <citation type="journal article" date="2019" name="Sci. Rep.">
        <title>Draft genome of Tanacetum cinerariifolium, the natural source of mosquito coil.</title>
        <authorList>
            <person name="Yamashiro T."/>
            <person name="Shiraishi A."/>
            <person name="Satake H."/>
            <person name="Nakayama K."/>
        </authorList>
    </citation>
    <scope>NUCLEOTIDE SEQUENCE</scope>
</reference>
<feature type="compositionally biased region" description="Basic and acidic residues" evidence="2">
    <location>
        <begin position="181"/>
        <end position="196"/>
    </location>
</feature>
<sequence>MDEEAMINSIKNGDQPLPRVTQVSIAGTSSTEQPPLRDKSMCNKTAKDLWDALARHMLGSEYDEQDRKATHAPNPIFRCGPIWGCYIYNILEQNQGDVNDAMKSKKKAVMITSDPLALVTEKTKVSKRKEKVVVSSESEGSDDELKKIIALLAKSFNRKKFYSKPTNNNLRTSSATSLANKKQEYVKSDDKKEENKKAKVKDYESYKTKMFLANKDKDEQVLLAEDHAWMESSSDSDQEINANMVFIAQIKKVLSDSEASSSSSDDKIVEVSYYTSESKSESEYKTLDYYDNSTTYGLFVDNYDDQEIFHDSSENFSDNLIESQIDHNESDVTYKDSKDVAKLINEMSKEFDKKIAKYQKRLEKANQQSKDFENQTKFLQEKYDVLQNQTNTFEVKNNELNEQIKVLIENNDDLLAQTKALQEQLKVKHVVIDNHVEYQAKYAKLEAKRYEYMIRYFAYFDNDKQHRRQIADQEILFDKMSHQLVKLDENVRMLKNTVLEKI</sequence>
<proteinExistence type="predicted"/>
<gene>
    <name evidence="3" type="ORF">Tci_011366</name>
</gene>
<feature type="region of interest" description="Disordered" evidence="2">
    <location>
        <begin position="176"/>
        <end position="196"/>
    </location>
</feature>
<evidence type="ECO:0000313" key="3">
    <source>
        <dbReference type="EMBL" id="GEU39388.1"/>
    </source>
</evidence>
<dbReference type="EMBL" id="BKCJ010001167">
    <property type="protein sequence ID" value="GEU39388.1"/>
    <property type="molecule type" value="Genomic_DNA"/>
</dbReference>
<protein>
    <submittedName>
        <fullName evidence="3">Uncharacterized protein</fullName>
    </submittedName>
</protein>
<keyword evidence="1" id="KW-0175">Coiled coil</keyword>